<reference evidence="1" key="1">
    <citation type="submission" date="2021-01" db="EMBL/GenBank/DDBJ databases">
        <authorList>
            <consortium name="Genoscope - CEA"/>
            <person name="William W."/>
        </authorList>
    </citation>
    <scope>NUCLEOTIDE SEQUENCE</scope>
</reference>
<dbReference type="Proteomes" id="UP000692954">
    <property type="component" value="Unassembled WGS sequence"/>
</dbReference>
<evidence type="ECO:0000313" key="1">
    <source>
        <dbReference type="EMBL" id="CAD8130145.1"/>
    </source>
</evidence>
<comment type="caution">
    <text evidence="1">The sequence shown here is derived from an EMBL/GenBank/DDBJ whole genome shotgun (WGS) entry which is preliminary data.</text>
</comment>
<dbReference type="AlphaFoldDB" id="A0A8S1RSX5"/>
<keyword evidence="2" id="KW-1185">Reference proteome</keyword>
<evidence type="ECO:0000313" key="2">
    <source>
        <dbReference type="Proteomes" id="UP000692954"/>
    </source>
</evidence>
<gene>
    <name evidence="1" type="ORF">PSON_ATCC_30995.1.T2660002</name>
</gene>
<name>A0A8S1RSX5_9CILI</name>
<accession>A0A8S1RSX5</accession>
<dbReference type="EMBL" id="CAJJDN010000266">
    <property type="protein sequence ID" value="CAD8130145.1"/>
    <property type="molecule type" value="Genomic_DNA"/>
</dbReference>
<proteinExistence type="predicted"/>
<organism evidence="1 2">
    <name type="scientific">Paramecium sonneborni</name>
    <dbReference type="NCBI Taxonomy" id="65129"/>
    <lineage>
        <taxon>Eukaryota</taxon>
        <taxon>Sar</taxon>
        <taxon>Alveolata</taxon>
        <taxon>Ciliophora</taxon>
        <taxon>Intramacronucleata</taxon>
        <taxon>Oligohymenophorea</taxon>
        <taxon>Peniculida</taxon>
        <taxon>Parameciidae</taxon>
        <taxon>Paramecium</taxon>
    </lineage>
</organism>
<protein>
    <submittedName>
        <fullName evidence="1">Uncharacterized protein</fullName>
    </submittedName>
</protein>
<sequence length="117" mass="13922">MLDKRQKQISMDQDYVLSIITNLHSNHIVLNKCKFIQIVLLNNIGRQKKFQLSLAQMMIIASFHNNSQILRKYKQASVRRNEKQQNIIKTLTKKFAYKNKTSLSIFIFPLYCFDLKR</sequence>